<accession>A0A263BY69</accession>
<name>A0A263BY69_9BACI</name>
<keyword evidence="1" id="KW-0472">Membrane</keyword>
<keyword evidence="1" id="KW-0812">Transmembrane</keyword>
<keyword evidence="1" id="KW-1133">Transmembrane helix</keyword>
<dbReference type="AlphaFoldDB" id="A0A263BY69"/>
<proteinExistence type="predicted"/>
<dbReference type="RefSeq" id="WP_094921957.1">
    <property type="nucleotide sequence ID" value="NZ_NPIA01000001.1"/>
</dbReference>
<gene>
    <name evidence="2" type="ORF">CIB95_03690</name>
</gene>
<evidence type="ECO:0000313" key="2">
    <source>
        <dbReference type="EMBL" id="OZM58683.1"/>
    </source>
</evidence>
<keyword evidence="3" id="KW-1185">Reference proteome</keyword>
<sequence>MKQKFYWAIIILAGLICILIYFNLRAQIQEKQEIIEDVEFEIYNYNLQPKAMYDALKDTVNHPTQENFAHLAPLWLSTKYNLQSLIRLHKNDIDEQIYDEYYDNLNNQVYAMFVTYADPDLKEFEEIREDDLKRILKAWEDFSRYIDVFGGYRKVENPNQFTQEYTKFLKQVRIEWP</sequence>
<dbReference type="EMBL" id="NPIA01000001">
    <property type="protein sequence ID" value="OZM58683.1"/>
    <property type="molecule type" value="Genomic_DNA"/>
</dbReference>
<reference evidence="2 3" key="2">
    <citation type="submission" date="2017-09" db="EMBL/GenBank/DDBJ databases">
        <title>Bacillus patelloidae sp. nov., isolated from the intestinal tract of a marine limpet.</title>
        <authorList>
            <person name="Liu R."/>
            <person name="Dong C."/>
            <person name="Shao Z."/>
        </authorList>
    </citation>
    <scope>NUCLEOTIDE SEQUENCE [LARGE SCALE GENOMIC DNA]</scope>
    <source>
        <strain evidence="2 3">SA5d-4</strain>
    </source>
</reference>
<organism evidence="2 3">
    <name type="scientific">Lottiidibacillus patelloidae</name>
    <dbReference type="NCBI Taxonomy" id="2670334"/>
    <lineage>
        <taxon>Bacteria</taxon>
        <taxon>Bacillati</taxon>
        <taxon>Bacillota</taxon>
        <taxon>Bacilli</taxon>
        <taxon>Bacillales</taxon>
        <taxon>Bacillaceae</taxon>
        <taxon>Lottiidibacillus</taxon>
    </lineage>
</organism>
<feature type="transmembrane region" description="Helical" evidence="1">
    <location>
        <begin position="6"/>
        <end position="24"/>
    </location>
</feature>
<evidence type="ECO:0000256" key="1">
    <source>
        <dbReference type="SAM" id="Phobius"/>
    </source>
</evidence>
<comment type="caution">
    <text evidence="2">The sequence shown here is derived from an EMBL/GenBank/DDBJ whole genome shotgun (WGS) entry which is preliminary data.</text>
</comment>
<evidence type="ECO:0000313" key="3">
    <source>
        <dbReference type="Proteomes" id="UP000217083"/>
    </source>
</evidence>
<dbReference type="Proteomes" id="UP000217083">
    <property type="component" value="Unassembled WGS sequence"/>
</dbReference>
<reference evidence="3" key="1">
    <citation type="submission" date="2017-08" db="EMBL/GenBank/DDBJ databases">
        <authorList>
            <person name="Huang Z."/>
        </authorList>
    </citation>
    <scope>NUCLEOTIDE SEQUENCE [LARGE SCALE GENOMIC DNA]</scope>
    <source>
        <strain evidence="3">SA5d-4</strain>
    </source>
</reference>
<protein>
    <submittedName>
        <fullName evidence="2">Uncharacterized protein</fullName>
    </submittedName>
</protein>